<feature type="transmembrane region" description="Helical" evidence="9">
    <location>
        <begin position="83"/>
        <end position="107"/>
    </location>
</feature>
<dbReference type="InterPro" id="IPR055348">
    <property type="entry name" value="DctQ"/>
</dbReference>
<organism evidence="11 12">
    <name type="scientific">Marinoscillum luteum</name>
    <dbReference type="NCBI Taxonomy" id="861051"/>
    <lineage>
        <taxon>Bacteria</taxon>
        <taxon>Pseudomonadati</taxon>
        <taxon>Bacteroidota</taxon>
        <taxon>Cytophagia</taxon>
        <taxon>Cytophagales</taxon>
        <taxon>Reichenbachiellaceae</taxon>
        <taxon>Marinoscillum</taxon>
    </lineage>
</organism>
<sequence length="156" mass="17389">MKNKIDRFLEKILVLLMAVMVLNVLWQVASRFLLNAPSGFTDELAGFLLIWVGLIGSGYATGQGLHMAIDILPKSLEGARFIWVMRFIHFSVALFALLVMIIGGSNLVYVTLELEQLSSALQLPMGYVYLAVPLSGALMIYYSIYYLIYTESNGNN</sequence>
<feature type="transmembrane region" description="Helical" evidence="9">
    <location>
        <begin position="44"/>
        <end position="62"/>
    </location>
</feature>
<name>A0ABW7N2F2_9BACT</name>
<keyword evidence="4" id="KW-0997">Cell inner membrane</keyword>
<comment type="similarity">
    <text evidence="8">Belongs to the TRAP transporter small permease family.</text>
</comment>
<proteinExistence type="inferred from homology"/>
<evidence type="ECO:0000259" key="10">
    <source>
        <dbReference type="Pfam" id="PF04290"/>
    </source>
</evidence>
<evidence type="ECO:0000256" key="8">
    <source>
        <dbReference type="ARBA" id="ARBA00038436"/>
    </source>
</evidence>
<evidence type="ECO:0000256" key="1">
    <source>
        <dbReference type="ARBA" id="ARBA00004429"/>
    </source>
</evidence>
<evidence type="ECO:0000256" key="7">
    <source>
        <dbReference type="ARBA" id="ARBA00023136"/>
    </source>
</evidence>
<feature type="transmembrane region" description="Helical" evidence="9">
    <location>
        <begin position="12"/>
        <end position="29"/>
    </location>
</feature>
<feature type="domain" description="Tripartite ATP-independent periplasmic transporters DctQ component" evidence="10">
    <location>
        <begin position="20"/>
        <end position="147"/>
    </location>
</feature>
<evidence type="ECO:0000256" key="3">
    <source>
        <dbReference type="ARBA" id="ARBA00022475"/>
    </source>
</evidence>
<keyword evidence="2" id="KW-0813">Transport</keyword>
<evidence type="ECO:0000256" key="4">
    <source>
        <dbReference type="ARBA" id="ARBA00022519"/>
    </source>
</evidence>
<keyword evidence="12" id="KW-1185">Reference proteome</keyword>
<keyword evidence="5 9" id="KW-0812">Transmembrane</keyword>
<keyword evidence="6 9" id="KW-1133">Transmembrane helix</keyword>
<keyword evidence="7 9" id="KW-0472">Membrane</keyword>
<evidence type="ECO:0000256" key="5">
    <source>
        <dbReference type="ARBA" id="ARBA00022692"/>
    </source>
</evidence>
<dbReference type="EMBL" id="JBIPKE010000005">
    <property type="protein sequence ID" value="MFH6981848.1"/>
    <property type="molecule type" value="Genomic_DNA"/>
</dbReference>
<evidence type="ECO:0000313" key="11">
    <source>
        <dbReference type="EMBL" id="MFH6981848.1"/>
    </source>
</evidence>
<dbReference type="RefSeq" id="WP_159584388.1">
    <property type="nucleotide sequence ID" value="NZ_JBIPKE010000005.1"/>
</dbReference>
<dbReference type="Proteomes" id="UP001610063">
    <property type="component" value="Unassembled WGS sequence"/>
</dbReference>
<comment type="subcellular location">
    <subcellularLocation>
        <location evidence="1">Cell inner membrane</location>
        <topology evidence="1">Multi-pass membrane protein</topology>
    </subcellularLocation>
</comment>
<evidence type="ECO:0000256" key="6">
    <source>
        <dbReference type="ARBA" id="ARBA00022989"/>
    </source>
</evidence>
<keyword evidence="3" id="KW-1003">Cell membrane</keyword>
<evidence type="ECO:0000256" key="2">
    <source>
        <dbReference type="ARBA" id="ARBA00022448"/>
    </source>
</evidence>
<dbReference type="PANTHER" id="PTHR35011">
    <property type="entry name" value="2,3-DIKETO-L-GULONATE TRAP TRANSPORTER SMALL PERMEASE PROTEIN YIAM"/>
    <property type="match status" value="1"/>
</dbReference>
<dbReference type="PANTHER" id="PTHR35011:SF2">
    <property type="entry name" value="2,3-DIKETO-L-GULONATE TRAP TRANSPORTER SMALL PERMEASE PROTEIN YIAM"/>
    <property type="match status" value="1"/>
</dbReference>
<dbReference type="Pfam" id="PF04290">
    <property type="entry name" value="DctQ"/>
    <property type="match status" value="1"/>
</dbReference>
<gene>
    <name evidence="11" type="ORF">ACHKAR_00285</name>
</gene>
<accession>A0ABW7N2F2</accession>
<protein>
    <submittedName>
        <fullName evidence="11">TRAP transporter small permease</fullName>
    </submittedName>
</protein>
<dbReference type="InterPro" id="IPR007387">
    <property type="entry name" value="TRAP_DctQ"/>
</dbReference>
<comment type="caution">
    <text evidence="11">The sequence shown here is derived from an EMBL/GenBank/DDBJ whole genome shotgun (WGS) entry which is preliminary data.</text>
</comment>
<evidence type="ECO:0000256" key="9">
    <source>
        <dbReference type="SAM" id="Phobius"/>
    </source>
</evidence>
<evidence type="ECO:0000313" key="12">
    <source>
        <dbReference type="Proteomes" id="UP001610063"/>
    </source>
</evidence>
<feature type="transmembrane region" description="Helical" evidence="9">
    <location>
        <begin position="127"/>
        <end position="148"/>
    </location>
</feature>
<reference evidence="11 12" key="1">
    <citation type="journal article" date="2013" name="Int. J. Syst. Evol. Microbiol.">
        <title>Marinoscillum luteum sp. nov., isolated from marine sediment.</title>
        <authorList>
            <person name="Cha I.T."/>
            <person name="Park S.J."/>
            <person name="Kim S.J."/>
            <person name="Kim J.G."/>
            <person name="Jung M.Y."/>
            <person name="Shin K.S."/>
            <person name="Kwon K.K."/>
            <person name="Yang S.H."/>
            <person name="Seo Y.S."/>
            <person name="Rhee S.K."/>
        </authorList>
    </citation>
    <scope>NUCLEOTIDE SEQUENCE [LARGE SCALE GENOMIC DNA]</scope>
    <source>
        <strain evidence="11 12">KCTC 23939</strain>
    </source>
</reference>